<proteinExistence type="predicted"/>
<keyword evidence="3" id="KW-1185">Reference proteome</keyword>
<evidence type="ECO:0000313" key="2">
    <source>
        <dbReference type="EMBL" id="WVZ78146.1"/>
    </source>
</evidence>
<dbReference type="EMBL" id="CP144749">
    <property type="protein sequence ID" value="WVZ78146.1"/>
    <property type="molecule type" value="Genomic_DNA"/>
</dbReference>
<feature type="chain" id="PRO_5042895820" evidence="1">
    <location>
        <begin position="22"/>
        <end position="131"/>
    </location>
</feature>
<sequence>MKMPAVAAACLLVAVLLLVSGQPRQAAAMSKFCHCYKQCYTNCRKMTEPYPCNFECLQDCINGMPPPPAQSSSTAPVTAADCGRICVTSICGVMETGHAMAGGAEAACVAHCTKNMNIEGAFAARADKITN</sequence>
<dbReference type="AlphaFoldDB" id="A0AAQ3WYU4"/>
<name>A0AAQ3WYU4_PASNO</name>
<organism evidence="2 3">
    <name type="scientific">Paspalum notatum var. saurae</name>
    <dbReference type="NCBI Taxonomy" id="547442"/>
    <lineage>
        <taxon>Eukaryota</taxon>
        <taxon>Viridiplantae</taxon>
        <taxon>Streptophyta</taxon>
        <taxon>Embryophyta</taxon>
        <taxon>Tracheophyta</taxon>
        <taxon>Spermatophyta</taxon>
        <taxon>Magnoliopsida</taxon>
        <taxon>Liliopsida</taxon>
        <taxon>Poales</taxon>
        <taxon>Poaceae</taxon>
        <taxon>PACMAD clade</taxon>
        <taxon>Panicoideae</taxon>
        <taxon>Andropogonodae</taxon>
        <taxon>Paspaleae</taxon>
        <taxon>Paspalinae</taxon>
        <taxon>Paspalum</taxon>
    </lineage>
</organism>
<dbReference type="PANTHER" id="PTHR36483:SF1">
    <property type="entry name" value="OS02G0130700 PROTEIN"/>
    <property type="match status" value="1"/>
</dbReference>
<evidence type="ECO:0000313" key="3">
    <source>
        <dbReference type="Proteomes" id="UP001341281"/>
    </source>
</evidence>
<dbReference type="PANTHER" id="PTHR36483">
    <property type="entry name" value="OS02G0130700 PROTEIN"/>
    <property type="match status" value="1"/>
</dbReference>
<evidence type="ECO:0000256" key="1">
    <source>
        <dbReference type="SAM" id="SignalP"/>
    </source>
</evidence>
<dbReference type="Proteomes" id="UP001341281">
    <property type="component" value="Chromosome 05"/>
</dbReference>
<accession>A0AAQ3WYU4</accession>
<keyword evidence="1" id="KW-0732">Signal</keyword>
<reference evidence="2 3" key="1">
    <citation type="submission" date="2024-02" db="EMBL/GenBank/DDBJ databases">
        <title>High-quality chromosome-scale genome assembly of Pensacola bahiagrass (Paspalum notatum Flugge var. saurae).</title>
        <authorList>
            <person name="Vega J.M."/>
            <person name="Podio M."/>
            <person name="Orjuela J."/>
            <person name="Siena L.A."/>
            <person name="Pessino S.C."/>
            <person name="Combes M.C."/>
            <person name="Mariac C."/>
            <person name="Albertini E."/>
            <person name="Pupilli F."/>
            <person name="Ortiz J.P.A."/>
            <person name="Leblanc O."/>
        </authorList>
    </citation>
    <scope>NUCLEOTIDE SEQUENCE [LARGE SCALE GENOMIC DNA]</scope>
    <source>
        <strain evidence="2">R1</strain>
        <tissue evidence="2">Leaf</tissue>
    </source>
</reference>
<feature type="signal peptide" evidence="1">
    <location>
        <begin position="1"/>
        <end position="21"/>
    </location>
</feature>
<protein>
    <submittedName>
        <fullName evidence="2">Uncharacterized protein</fullName>
    </submittedName>
</protein>
<gene>
    <name evidence="2" type="ORF">U9M48_025905</name>
</gene>